<protein>
    <recommendedName>
        <fullName evidence="6">THAP-type domain-containing protein</fullName>
    </recommendedName>
</protein>
<accession>A0A8R2D2L6</accession>
<sequence length="151" mass="16793">MGGCTAPNCSNSRKNKIKLFRFPREKSRKDIWVQNCSYAKYTLKKVSLSYIAKMGLSNLSLMPFQHFNVSNPPARLDTKRKSVYKNTAMKTTNISSTTTTSLSQSDACFNITENSVNTVMKTTNISSSKIMSLSQSDACVNIIDNSVCSYS</sequence>
<dbReference type="KEGG" id="api:107883195"/>
<keyword evidence="8" id="KW-1185">Reference proteome</keyword>
<dbReference type="Pfam" id="PF05485">
    <property type="entry name" value="THAP"/>
    <property type="match status" value="1"/>
</dbReference>
<dbReference type="GeneID" id="107883195"/>
<keyword evidence="4 5" id="KW-0238">DNA-binding</keyword>
<keyword evidence="1" id="KW-0479">Metal-binding</keyword>
<dbReference type="AlphaFoldDB" id="A0A8R2D2L6"/>
<evidence type="ECO:0000256" key="4">
    <source>
        <dbReference type="ARBA" id="ARBA00023125"/>
    </source>
</evidence>
<evidence type="ECO:0000256" key="2">
    <source>
        <dbReference type="ARBA" id="ARBA00022771"/>
    </source>
</evidence>
<evidence type="ECO:0000256" key="5">
    <source>
        <dbReference type="PROSITE-ProRule" id="PRU00309"/>
    </source>
</evidence>
<organism evidence="7 8">
    <name type="scientific">Acyrthosiphon pisum</name>
    <name type="common">Pea aphid</name>
    <dbReference type="NCBI Taxonomy" id="7029"/>
    <lineage>
        <taxon>Eukaryota</taxon>
        <taxon>Metazoa</taxon>
        <taxon>Ecdysozoa</taxon>
        <taxon>Arthropoda</taxon>
        <taxon>Hexapoda</taxon>
        <taxon>Insecta</taxon>
        <taxon>Pterygota</taxon>
        <taxon>Neoptera</taxon>
        <taxon>Paraneoptera</taxon>
        <taxon>Hemiptera</taxon>
        <taxon>Sternorrhyncha</taxon>
        <taxon>Aphidomorpha</taxon>
        <taxon>Aphidoidea</taxon>
        <taxon>Aphididae</taxon>
        <taxon>Macrosiphini</taxon>
        <taxon>Acyrthosiphon</taxon>
    </lineage>
</organism>
<evidence type="ECO:0000313" key="7">
    <source>
        <dbReference type="EnsemblMetazoa" id="XP_016658287.1"/>
    </source>
</evidence>
<keyword evidence="2 5" id="KW-0863">Zinc-finger</keyword>
<dbReference type="InterPro" id="IPR006612">
    <property type="entry name" value="THAP_Znf"/>
</dbReference>
<dbReference type="GO" id="GO:0003677">
    <property type="term" value="F:DNA binding"/>
    <property type="evidence" value="ECO:0007669"/>
    <property type="project" value="UniProtKB-UniRule"/>
</dbReference>
<dbReference type="OrthoDB" id="7312725at2759"/>
<proteinExistence type="predicted"/>
<reference evidence="7" key="2">
    <citation type="submission" date="2022-06" db="UniProtKB">
        <authorList>
            <consortium name="EnsemblMetazoa"/>
        </authorList>
    </citation>
    <scope>IDENTIFICATION</scope>
</reference>
<feature type="domain" description="THAP-type" evidence="6">
    <location>
        <begin position="1"/>
        <end position="93"/>
    </location>
</feature>
<dbReference type="RefSeq" id="XP_016658287.1">
    <property type="nucleotide sequence ID" value="XM_016802798.2"/>
</dbReference>
<dbReference type="SUPFAM" id="SSF57716">
    <property type="entry name" value="Glucocorticoid receptor-like (DNA-binding domain)"/>
    <property type="match status" value="1"/>
</dbReference>
<keyword evidence="3" id="KW-0862">Zinc</keyword>
<dbReference type="EnsemblMetazoa" id="XM_016802798.2">
    <property type="protein sequence ID" value="XP_016658287.1"/>
    <property type="gene ID" value="LOC107883195"/>
</dbReference>
<dbReference type="PROSITE" id="PS50950">
    <property type="entry name" value="ZF_THAP"/>
    <property type="match status" value="1"/>
</dbReference>
<evidence type="ECO:0000313" key="8">
    <source>
        <dbReference type="Proteomes" id="UP000007819"/>
    </source>
</evidence>
<reference evidence="8" key="1">
    <citation type="submission" date="2010-06" db="EMBL/GenBank/DDBJ databases">
        <authorList>
            <person name="Jiang H."/>
            <person name="Abraham K."/>
            <person name="Ali S."/>
            <person name="Alsbrooks S.L."/>
            <person name="Anim B.N."/>
            <person name="Anosike U.S."/>
            <person name="Attaway T."/>
            <person name="Bandaranaike D.P."/>
            <person name="Battles P.K."/>
            <person name="Bell S.N."/>
            <person name="Bell A.V."/>
            <person name="Beltran B."/>
            <person name="Bickham C."/>
            <person name="Bustamante Y."/>
            <person name="Caleb T."/>
            <person name="Canada A."/>
            <person name="Cardenas V."/>
            <person name="Carter K."/>
            <person name="Chacko J."/>
            <person name="Chandrabose M.N."/>
            <person name="Chavez D."/>
            <person name="Chavez A."/>
            <person name="Chen L."/>
            <person name="Chu H.-S."/>
            <person name="Claassen K.J."/>
            <person name="Cockrell R."/>
            <person name="Collins M."/>
            <person name="Cooper J.A."/>
            <person name="Cree A."/>
            <person name="Curry S.M."/>
            <person name="Da Y."/>
            <person name="Dao M.D."/>
            <person name="Das B."/>
            <person name="Davila M.-L."/>
            <person name="Davy-Carroll L."/>
            <person name="Denson S."/>
            <person name="Dinh H."/>
            <person name="Ebong V.E."/>
            <person name="Edwards J.R."/>
            <person name="Egan A."/>
            <person name="El-Daye J."/>
            <person name="Escobedo L."/>
            <person name="Fernandez S."/>
            <person name="Fernando P.R."/>
            <person name="Flagg N."/>
            <person name="Forbes L.D."/>
            <person name="Fowler R.G."/>
            <person name="Fu Q."/>
            <person name="Gabisi R.A."/>
            <person name="Ganer J."/>
            <person name="Garbino Pronczuk A."/>
            <person name="Garcia R.M."/>
            <person name="Garner T."/>
            <person name="Garrett T.E."/>
            <person name="Gonzalez D.A."/>
            <person name="Hamid H."/>
            <person name="Hawkins E.S."/>
            <person name="Hirani K."/>
            <person name="Hogues M.E."/>
            <person name="Hollins B."/>
            <person name="Hsiao C.-H."/>
            <person name="Jabil R."/>
            <person name="James M.L."/>
            <person name="Jhangiani S.N."/>
            <person name="Johnson B."/>
            <person name="Johnson Q."/>
            <person name="Joshi V."/>
            <person name="Kalu J.B."/>
            <person name="Kam C."/>
            <person name="Kashfia A."/>
            <person name="Keebler J."/>
            <person name="Kisamo H."/>
            <person name="Kovar C.L."/>
            <person name="Lago L.A."/>
            <person name="Lai C.-Y."/>
            <person name="Laidlaw J."/>
            <person name="Lara F."/>
            <person name="Le T.-K."/>
            <person name="Lee S.L."/>
            <person name="Legall F.H."/>
            <person name="Lemon S.J."/>
            <person name="Lewis L.R."/>
            <person name="Li B."/>
            <person name="Liu Y."/>
            <person name="Liu Y.-S."/>
            <person name="Lopez J."/>
            <person name="Lozado R.J."/>
            <person name="Lu J."/>
            <person name="Madu R.C."/>
            <person name="Maheshwari M."/>
            <person name="Maheshwari R."/>
            <person name="Malloy K."/>
            <person name="Martinez E."/>
            <person name="Mathew T."/>
            <person name="Mercado I.C."/>
            <person name="Mercado C."/>
            <person name="Meyer B."/>
            <person name="Montgomery K."/>
            <person name="Morgan M.B."/>
            <person name="Munidasa M."/>
            <person name="Nazareth L.V."/>
            <person name="Nelson J."/>
            <person name="Ng B.M."/>
            <person name="Nguyen N.B."/>
            <person name="Nguyen P.Q."/>
            <person name="Nguyen T."/>
            <person name="Obregon M."/>
            <person name="Okwuonu G.O."/>
            <person name="Onwere C.G."/>
            <person name="Orozco G."/>
            <person name="Parra A."/>
            <person name="Patel S."/>
            <person name="Patil S."/>
            <person name="Perez A."/>
            <person name="Perez Y."/>
            <person name="Pham C."/>
            <person name="Primus E.L."/>
            <person name="Pu L.-L."/>
            <person name="Puazo M."/>
            <person name="Qin X."/>
            <person name="Quiroz J.B."/>
            <person name="Reese J."/>
            <person name="Richards S."/>
            <person name="Rives C.M."/>
            <person name="Robberts R."/>
            <person name="Ruiz S.J."/>
            <person name="Ruiz M.J."/>
            <person name="Santibanez J."/>
            <person name="Schneider B.W."/>
            <person name="Sisson I."/>
            <person name="Smith M."/>
            <person name="Sodergren E."/>
            <person name="Song X.-Z."/>
            <person name="Song B.B."/>
            <person name="Summersgill H."/>
            <person name="Thelus R."/>
            <person name="Thornton R.D."/>
            <person name="Trejos Z.Y."/>
            <person name="Usmani K."/>
            <person name="Vattathil S."/>
            <person name="Villasana D."/>
            <person name="Walker D.L."/>
            <person name="Wang S."/>
            <person name="Wang K."/>
            <person name="White C.S."/>
            <person name="Williams A.C."/>
            <person name="Williamson J."/>
            <person name="Wilson K."/>
            <person name="Woghiren I.O."/>
            <person name="Woodworth J.R."/>
            <person name="Worley K.C."/>
            <person name="Wright R.A."/>
            <person name="Wu W."/>
            <person name="Young L."/>
            <person name="Zhang L."/>
            <person name="Zhang J."/>
            <person name="Zhu Y."/>
            <person name="Muzny D.M."/>
            <person name="Weinstock G."/>
            <person name="Gibbs R.A."/>
        </authorList>
    </citation>
    <scope>NUCLEOTIDE SEQUENCE [LARGE SCALE GENOMIC DNA]</scope>
    <source>
        <strain evidence="8">LSR1</strain>
    </source>
</reference>
<dbReference type="Proteomes" id="UP000007819">
    <property type="component" value="Chromosome A2"/>
</dbReference>
<name>A0A8R2D2L6_ACYPI</name>
<dbReference type="GO" id="GO:0008270">
    <property type="term" value="F:zinc ion binding"/>
    <property type="evidence" value="ECO:0007669"/>
    <property type="project" value="UniProtKB-KW"/>
</dbReference>
<evidence type="ECO:0000256" key="3">
    <source>
        <dbReference type="ARBA" id="ARBA00022833"/>
    </source>
</evidence>
<evidence type="ECO:0000259" key="6">
    <source>
        <dbReference type="PROSITE" id="PS50950"/>
    </source>
</evidence>
<evidence type="ECO:0000256" key="1">
    <source>
        <dbReference type="ARBA" id="ARBA00022723"/>
    </source>
</evidence>